<gene>
    <name evidence="3" type="ORF">E5082_09710</name>
</gene>
<evidence type="ECO:0000256" key="1">
    <source>
        <dbReference type="SAM" id="MobiDB-lite"/>
    </source>
</evidence>
<dbReference type="GO" id="GO:0004222">
    <property type="term" value="F:metalloendopeptidase activity"/>
    <property type="evidence" value="ECO:0007669"/>
    <property type="project" value="TreeGrafter"/>
</dbReference>
<dbReference type="InterPro" id="IPR011055">
    <property type="entry name" value="Dup_hybrid_motif"/>
</dbReference>
<dbReference type="PANTHER" id="PTHR21666:SF270">
    <property type="entry name" value="MUREIN HYDROLASE ACTIVATOR ENVC"/>
    <property type="match status" value="1"/>
</dbReference>
<comment type="caution">
    <text evidence="3">The sequence shown here is derived from an EMBL/GenBank/DDBJ whole genome shotgun (WGS) entry which is preliminary data.</text>
</comment>
<proteinExistence type="predicted"/>
<feature type="region of interest" description="Disordered" evidence="1">
    <location>
        <begin position="183"/>
        <end position="214"/>
    </location>
</feature>
<sequence length="214" mass="22570">MPTQPFPGATFFRKGQRSPVITAMGNRLVAEGCGKYQSGPGPEWTDVDQESYAAWQRKLKFTGADANGIPGKVSWDRLNVPASKPPAPAGRVASPVPGHGVTTPHGKKGPHWILGRHTGADYAAPKGTACVAVRSGSIARIGKDGSFGNFLVLRTGGFDFWYAHLSRRIVDGGSVRAGEKIGEVGSTGNATGPHLHFEKRPAGGGFGTDVRPTW</sequence>
<dbReference type="InterPro" id="IPR047763">
    <property type="entry name" value="PG_bind_dom_phiBT1-type"/>
</dbReference>
<accession>A0A4Z1DKH3</accession>
<evidence type="ECO:0000313" key="4">
    <source>
        <dbReference type="Proteomes" id="UP000298513"/>
    </source>
</evidence>
<dbReference type="Proteomes" id="UP000298513">
    <property type="component" value="Unassembled WGS sequence"/>
</dbReference>
<dbReference type="SUPFAM" id="SSF51261">
    <property type="entry name" value="Duplicated hybrid motif"/>
    <property type="match status" value="1"/>
</dbReference>
<dbReference type="InterPro" id="IPR016047">
    <property type="entry name" value="M23ase_b-sheet_dom"/>
</dbReference>
<dbReference type="Pfam" id="PF01551">
    <property type="entry name" value="Peptidase_M23"/>
    <property type="match status" value="1"/>
</dbReference>
<feature type="domain" description="M23ase beta-sheet core" evidence="2">
    <location>
        <begin position="116"/>
        <end position="201"/>
    </location>
</feature>
<dbReference type="Gene3D" id="2.70.70.10">
    <property type="entry name" value="Glucose Permease (Domain IIA)"/>
    <property type="match status" value="1"/>
</dbReference>
<reference evidence="3 4" key="1">
    <citation type="submission" date="2019-04" db="EMBL/GenBank/DDBJ databases">
        <title>Streptomyces sp. nov. Bv016 isolated from bark of Buahinia variegata.</title>
        <authorList>
            <person name="Kanchanasin P."/>
            <person name="Tanasupawat S."/>
            <person name="Yuki M."/>
            <person name="Kudo T."/>
        </authorList>
    </citation>
    <scope>NUCLEOTIDE SEQUENCE [LARGE SCALE GENOMIC DNA]</scope>
    <source>
        <strain evidence="3 4">JCM 4765</strain>
    </source>
</reference>
<dbReference type="CDD" id="cd12797">
    <property type="entry name" value="M23_peptidase"/>
    <property type="match status" value="1"/>
</dbReference>
<protein>
    <submittedName>
        <fullName evidence="3">M23 family metallopeptidase</fullName>
    </submittedName>
</protein>
<organism evidence="3 4">
    <name type="scientific">Streptomyces griseoluteus</name>
    <dbReference type="NCBI Taxonomy" id="29306"/>
    <lineage>
        <taxon>Bacteria</taxon>
        <taxon>Bacillati</taxon>
        <taxon>Actinomycetota</taxon>
        <taxon>Actinomycetes</taxon>
        <taxon>Kitasatosporales</taxon>
        <taxon>Streptomycetaceae</taxon>
        <taxon>Streptomyces</taxon>
    </lineage>
</organism>
<evidence type="ECO:0000259" key="2">
    <source>
        <dbReference type="Pfam" id="PF01551"/>
    </source>
</evidence>
<feature type="region of interest" description="Disordered" evidence="1">
    <location>
        <begin position="84"/>
        <end position="110"/>
    </location>
</feature>
<dbReference type="PANTHER" id="PTHR21666">
    <property type="entry name" value="PEPTIDASE-RELATED"/>
    <property type="match status" value="1"/>
</dbReference>
<dbReference type="NCBIfam" id="NF038080">
    <property type="entry name" value="PG_bind_siph"/>
    <property type="match status" value="1"/>
</dbReference>
<keyword evidence="4" id="KW-1185">Reference proteome</keyword>
<dbReference type="EMBL" id="SRRU01000003">
    <property type="protein sequence ID" value="TGN84651.1"/>
    <property type="molecule type" value="Genomic_DNA"/>
</dbReference>
<dbReference type="AlphaFoldDB" id="A0A4Z1DKH3"/>
<name>A0A4Z1DKH3_STRGP</name>
<dbReference type="InterPro" id="IPR050570">
    <property type="entry name" value="Cell_wall_metabolism_enzyme"/>
</dbReference>
<evidence type="ECO:0000313" key="3">
    <source>
        <dbReference type="EMBL" id="TGN84651.1"/>
    </source>
</evidence>